<protein>
    <recommendedName>
        <fullName evidence="11">BCAS2 family protein</fullName>
    </recommendedName>
</protein>
<evidence type="ECO:0000256" key="5">
    <source>
        <dbReference type="ARBA" id="ARBA00023187"/>
    </source>
</evidence>
<name>A0ABR4EC89_9PEZI</name>
<feature type="coiled-coil region" evidence="7">
    <location>
        <begin position="191"/>
        <end position="218"/>
    </location>
</feature>
<accession>A0ABR4EC89</accession>
<dbReference type="EMBL" id="JBAWTH010000070">
    <property type="protein sequence ID" value="KAL2280054.1"/>
    <property type="molecule type" value="Genomic_DNA"/>
</dbReference>
<dbReference type="Proteomes" id="UP001600888">
    <property type="component" value="Unassembled WGS sequence"/>
</dbReference>
<evidence type="ECO:0000256" key="3">
    <source>
        <dbReference type="ARBA" id="ARBA00022664"/>
    </source>
</evidence>
<dbReference type="Pfam" id="PF05700">
    <property type="entry name" value="BCAS2"/>
    <property type="match status" value="1"/>
</dbReference>
<evidence type="ECO:0000313" key="9">
    <source>
        <dbReference type="EMBL" id="KAL2280054.1"/>
    </source>
</evidence>
<keyword evidence="7" id="KW-0175">Coiled coil</keyword>
<evidence type="ECO:0008006" key="11">
    <source>
        <dbReference type="Google" id="ProtNLM"/>
    </source>
</evidence>
<dbReference type="PANTHER" id="PTHR13296">
    <property type="entry name" value="BCAS2 PROTEIN"/>
    <property type="match status" value="1"/>
</dbReference>
<evidence type="ECO:0000256" key="2">
    <source>
        <dbReference type="ARBA" id="ARBA00010788"/>
    </source>
</evidence>
<evidence type="ECO:0000313" key="10">
    <source>
        <dbReference type="Proteomes" id="UP001600888"/>
    </source>
</evidence>
<evidence type="ECO:0000256" key="7">
    <source>
        <dbReference type="SAM" id="Coils"/>
    </source>
</evidence>
<comment type="caution">
    <text evidence="9">The sequence shown here is derived from an EMBL/GenBank/DDBJ whole genome shotgun (WGS) entry which is preliminary data.</text>
</comment>
<keyword evidence="3" id="KW-0507">mRNA processing</keyword>
<comment type="similarity">
    <text evidence="2">Belongs to the SPF27 family.</text>
</comment>
<comment type="subcellular location">
    <subcellularLocation>
        <location evidence="1">Nucleus</location>
    </subcellularLocation>
</comment>
<evidence type="ECO:0000256" key="8">
    <source>
        <dbReference type="SAM" id="MobiDB-lite"/>
    </source>
</evidence>
<gene>
    <name evidence="9" type="ORF">FJTKL_12999</name>
</gene>
<reference evidence="9 10" key="1">
    <citation type="submission" date="2024-03" db="EMBL/GenBank/DDBJ databases">
        <title>A high-quality draft genome sequence of Diaporthe vaccinii, a causative agent of upright dieback and viscid rot disease in cranberry plants.</title>
        <authorList>
            <person name="Sarrasin M."/>
            <person name="Lang B.F."/>
            <person name="Burger G."/>
        </authorList>
    </citation>
    <scope>NUCLEOTIDE SEQUENCE [LARGE SCALE GENOMIC DNA]</scope>
    <source>
        <strain evidence="9 10">IS7</strain>
    </source>
</reference>
<proteinExistence type="inferred from homology"/>
<dbReference type="PANTHER" id="PTHR13296:SF0">
    <property type="entry name" value="PRE-MRNA-SPLICING FACTOR SPF27"/>
    <property type="match status" value="1"/>
</dbReference>
<keyword evidence="6" id="KW-0539">Nucleus</keyword>
<organism evidence="9 10">
    <name type="scientific">Diaporthe vaccinii</name>
    <dbReference type="NCBI Taxonomy" id="105482"/>
    <lineage>
        <taxon>Eukaryota</taxon>
        <taxon>Fungi</taxon>
        <taxon>Dikarya</taxon>
        <taxon>Ascomycota</taxon>
        <taxon>Pezizomycotina</taxon>
        <taxon>Sordariomycetes</taxon>
        <taxon>Sordariomycetidae</taxon>
        <taxon>Diaporthales</taxon>
        <taxon>Diaporthaceae</taxon>
        <taxon>Diaporthe</taxon>
        <taxon>Diaporthe eres species complex</taxon>
    </lineage>
</organism>
<keyword evidence="4" id="KW-0747">Spliceosome</keyword>
<dbReference type="InterPro" id="IPR008409">
    <property type="entry name" value="SPF27"/>
</dbReference>
<evidence type="ECO:0000256" key="1">
    <source>
        <dbReference type="ARBA" id="ARBA00004123"/>
    </source>
</evidence>
<keyword evidence="10" id="KW-1185">Reference proteome</keyword>
<evidence type="ECO:0000256" key="4">
    <source>
        <dbReference type="ARBA" id="ARBA00022728"/>
    </source>
</evidence>
<sequence length="278" mass="30478">MIPHQPQAGPGIRKQPSQSRHSLATAKPTLRRPPDDSSTSSQSLKGAPANRLPTMPSITTVHESLPYVDPEPTQTEREAAEALIAAERATVPDDPHHALLPPPAEPSFSPLIQAELDRIASSPDPSKPAPLDAIDLSRYELPDLPEDGDASREELESALRQAYAAATYLSSRRQHLALLDSHGKNAWLVGNWQLEAELRALEREVAAARRDVDLITLRRQRLQRDSGGEITGLDEAWRRGVGRVLEAEVAAEGLRREVDAIMRQRARGGEGEEQQVQA</sequence>
<evidence type="ECO:0000256" key="6">
    <source>
        <dbReference type="ARBA" id="ARBA00023242"/>
    </source>
</evidence>
<feature type="region of interest" description="Disordered" evidence="8">
    <location>
        <begin position="1"/>
        <end position="80"/>
    </location>
</feature>
<keyword evidence="5" id="KW-0508">mRNA splicing</keyword>